<comment type="caution">
    <text evidence="5">The sequence shown here is derived from an EMBL/GenBank/DDBJ whole genome shotgun (WGS) entry which is preliminary data.</text>
</comment>
<dbReference type="SUPFAM" id="SSF55811">
    <property type="entry name" value="Nudix"/>
    <property type="match status" value="1"/>
</dbReference>
<dbReference type="Gene3D" id="3.90.79.10">
    <property type="entry name" value="Nucleoside Triphosphate Pyrophosphohydrolase"/>
    <property type="match status" value="1"/>
</dbReference>
<dbReference type="PANTHER" id="PTHR21342:SF0">
    <property type="entry name" value="BIFUNCTIONAL NMN ADENYLYLTRANSFERASE_NUDIX HYDROLASE"/>
    <property type="match status" value="1"/>
</dbReference>
<dbReference type="GO" id="GO:0005737">
    <property type="term" value="C:cytoplasm"/>
    <property type="evidence" value="ECO:0007669"/>
    <property type="project" value="InterPro"/>
</dbReference>
<evidence type="ECO:0000256" key="2">
    <source>
        <dbReference type="ARBA" id="ARBA00022679"/>
    </source>
</evidence>
<name>A0A0F9T0X8_9ZZZZ</name>
<organism evidence="5">
    <name type="scientific">marine sediment metagenome</name>
    <dbReference type="NCBI Taxonomy" id="412755"/>
    <lineage>
        <taxon>unclassified sequences</taxon>
        <taxon>metagenomes</taxon>
        <taxon>ecological metagenomes</taxon>
    </lineage>
</organism>
<dbReference type="NCBIfam" id="NF002243">
    <property type="entry name" value="PRK01153.1"/>
    <property type="match status" value="1"/>
</dbReference>
<dbReference type="InterPro" id="IPR006418">
    <property type="entry name" value="NMN_Atrans_arc"/>
</dbReference>
<evidence type="ECO:0000256" key="3">
    <source>
        <dbReference type="ARBA" id="ARBA00022695"/>
    </source>
</evidence>
<proteinExistence type="inferred from homology"/>
<accession>A0A0F9T0X8</accession>
<dbReference type="SUPFAM" id="SSF52374">
    <property type="entry name" value="Nucleotidylyl transferase"/>
    <property type="match status" value="1"/>
</dbReference>
<dbReference type="Pfam" id="PF01467">
    <property type="entry name" value="CTP_transf_like"/>
    <property type="match status" value="1"/>
</dbReference>
<protein>
    <recommendedName>
        <fullName evidence="4">Nudix hydrolase domain-containing protein</fullName>
    </recommendedName>
</protein>
<dbReference type="InterPro" id="IPR004821">
    <property type="entry name" value="Cyt_trans-like"/>
</dbReference>
<dbReference type="Gene3D" id="3.40.50.620">
    <property type="entry name" value="HUPs"/>
    <property type="match status" value="1"/>
</dbReference>
<feature type="domain" description="Nudix hydrolase" evidence="4">
    <location>
        <begin position="41"/>
        <end position="186"/>
    </location>
</feature>
<keyword evidence="2" id="KW-0808">Transferase</keyword>
<dbReference type="AlphaFoldDB" id="A0A0F9T0X8"/>
<dbReference type="GO" id="GO:0000309">
    <property type="term" value="F:nicotinamide-nucleotide adenylyltransferase activity"/>
    <property type="evidence" value="ECO:0007669"/>
    <property type="project" value="InterPro"/>
</dbReference>
<dbReference type="EMBL" id="LAZR01002062">
    <property type="protein sequence ID" value="KKN35118.1"/>
    <property type="molecule type" value="Genomic_DNA"/>
</dbReference>
<reference evidence="5" key="1">
    <citation type="journal article" date="2015" name="Nature">
        <title>Complex archaea that bridge the gap between prokaryotes and eukaryotes.</title>
        <authorList>
            <person name="Spang A."/>
            <person name="Saw J.H."/>
            <person name="Jorgensen S.L."/>
            <person name="Zaremba-Niedzwiedzka K."/>
            <person name="Martijn J."/>
            <person name="Lind A.E."/>
            <person name="van Eijk R."/>
            <person name="Schleper C."/>
            <person name="Guy L."/>
            <person name="Ettema T.J."/>
        </authorList>
    </citation>
    <scope>NUCLEOTIDE SEQUENCE</scope>
</reference>
<dbReference type="InterPro" id="IPR000086">
    <property type="entry name" value="NUDIX_hydrolase_dom"/>
</dbReference>
<dbReference type="InterPro" id="IPR014729">
    <property type="entry name" value="Rossmann-like_a/b/a_fold"/>
</dbReference>
<evidence type="ECO:0000313" key="5">
    <source>
        <dbReference type="EMBL" id="KKN35118.1"/>
    </source>
</evidence>
<evidence type="ECO:0000256" key="1">
    <source>
        <dbReference type="ARBA" id="ARBA00010124"/>
    </source>
</evidence>
<gene>
    <name evidence="5" type="ORF">LCGC14_0786920</name>
</gene>
<dbReference type="NCBIfam" id="TIGR00125">
    <property type="entry name" value="cyt_tran_rel"/>
    <property type="match status" value="1"/>
</dbReference>
<sequence>MEKEIVACIEDINLKYLESGQVSKAVFPMERQEAHKQKIIHLITRFFIISLSPKGEIRYLVQKRGKNKLEYPEYFTDSSSGHVIWKRNLDLKKIKRDAMRELEEEFGIPSRALQETKFYELKDERDDKEREISYIFFGLVDYNVNIKPNPNELDIEGSRFYGRTELENILKNEKSIESTMKIWKKLFNTDISSLFEYETVPNFSQSNNNALFIGRFQPLHHGHIYVLMNILKSYKTVKIGIGSSQLSNKFNDPFTNIERREFIKTALKKRRISTKRYGIYDIPDIFNAKRWVDHVVSIVGQFDAIFSNSDWVRELFQNKGFRVETKIAIFKKKFNASNVRRLIVKNNKSWIPLVPKEIKKLMEEFDGINRLKSLNPAENL</sequence>
<keyword evidence="3" id="KW-0548">Nucleotidyltransferase</keyword>
<dbReference type="InterPro" id="IPR015797">
    <property type="entry name" value="NUDIX_hydrolase-like_dom_sf"/>
</dbReference>
<dbReference type="PANTHER" id="PTHR21342">
    <property type="entry name" value="PHOSPHOPANTETHEINE ADENYLYLTRANSFERASE"/>
    <property type="match status" value="1"/>
</dbReference>
<dbReference type="PROSITE" id="PS51462">
    <property type="entry name" value="NUDIX"/>
    <property type="match status" value="1"/>
</dbReference>
<dbReference type="GO" id="GO:0009435">
    <property type="term" value="P:NAD+ biosynthetic process"/>
    <property type="evidence" value="ECO:0007669"/>
    <property type="project" value="InterPro"/>
</dbReference>
<comment type="similarity">
    <text evidence="1">Belongs to the archaeal NMN adenylyltransferase family.</text>
</comment>
<evidence type="ECO:0000259" key="4">
    <source>
        <dbReference type="PROSITE" id="PS51462"/>
    </source>
</evidence>
<dbReference type="HAMAP" id="MF_00243">
    <property type="entry name" value="NMN_adenylyltr"/>
    <property type="match status" value="1"/>
</dbReference>